<dbReference type="FunFam" id="2.60.40.10:FF:001358">
    <property type="entry name" value="Cilia and flagella associated protein 221"/>
    <property type="match status" value="1"/>
</dbReference>
<dbReference type="Gene3D" id="2.60.40.10">
    <property type="entry name" value="Immunoglobulins"/>
    <property type="match status" value="2"/>
</dbReference>
<accession>A0AA41N989</accession>
<name>A0AA41N989_SCICA</name>
<sequence>MAVVKTPRQEQKNAEEPFNNISPLLLKSLVEEPKKRTEVPNHLLESKVYAKLLDNKVIQARPGIVHFGGYQIEKQHQQILHLVNVSDEDTHVHILPPQTKYFQISYVKKEHRLVPGLSLMVTITFSPDEWRYYYDCIRIHCKGDDTLLVPIHAYPVMNTLDFPKFISLSNVLLGNSKTYVIPLQCSCPVDFEFHITLSQSHQAFSIEPTSGIIPANGKVNVTITFTPFQYGTAQIKMQLWISQFNSQPYECVFTGTCYPNMALPLEEFKRLNTLSKKVSVPSEKTMTHINFHGRPAKTRPPKLKEIEYQNLRFPVDLSNPFAVATVLNQEPGKMKIKELKEVLDQGTGVSKTRQMKEALFEQKVRQIAHEEMENHLKWQVHLGKDHVSLKLRRELNEERQAAKAKYKILFERRLLNMLIALREMDRDSIMRRLMQVRQSIAQDKHSRYLLPRTTHDDCRFIVSSNNVLPFAFPSYSPPQGDKELAPDGLGLVPIKPSDVQIKQSYSFFKLQVPQLYKIKGYQPFSVHDSSTSYKPQKLARALKQGAENPSPGLFAVKHPLTYTETSMDYHLCPHPKYRFTKECHKGSSIPLTQKQFLHHTVMSSPSPLAQLALGCGEGQGTRMERHH</sequence>
<dbReference type="GO" id="GO:0003341">
    <property type="term" value="P:cilium movement"/>
    <property type="evidence" value="ECO:0007669"/>
    <property type="project" value="InterPro"/>
</dbReference>
<dbReference type="EMBL" id="JAATJV010401879">
    <property type="protein sequence ID" value="MBZ3885732.1"/>
    <property type="molecule type" value="Genomic_DNA"/>
</dbReference>
<gene>
    <name evidence="2" type="ORF">SUZIE_184410</name>
</gene>
<dbReference type="AlphaFoldDB" id="A0AA41N989"/>
<feature type="domain" description="Cep192-like" evidence="1">
    <location>
        <begin position="167"/>
        <end position="256"/>
    </location>
</feature>
<evidence type="ECO:0000313" key="2">
    <source>
        <dbReference type="EMBL" id="MBZ3885732.1"/>
    </source>
</evidence>
<evidence type="ECO:0000259" key="1">
    <source>
        <dbReference type="Pfam" id="PF22067"/>
    </source>
</evidence>
<proteinExistence type="predicted"/>
<dbReference type="PANTHER" id="PTHR46500">
    <property type="entry name" value="CILIA- AND FLAGELLA-ASSOCIATED PROTEIN 221"/>
    <property type="match status" value="1"/>
</dbReference>
<keyword evidence="2" id="KW-0969">Cilium</keyword>
<comment type="caution">
    <text evidence="2">The sequence shown here is derived from an EMBL/GenBank/DDBJ whole genome shotgun (WGS) entry which is preliminary data.</text>
</comment>
<dbReference type="Pfam" id="PF22067">
    <property type="entry name" value="Cep192_D3"/>
    <property type="match status" value="1"/>
</dbReference>
<keyword evidence="2" id="KW-0966">Cell projection</keyword>
<reference evidence="2" key="1">
    <citation type="submission" date="2020-03" db="EMBL/GenBank/DDBJ databases">
        <title>Studies in the Genomics of Life Span.</title>
        <authorList>
            <person name="Glass D."/>
        </authorList>
    </citation>
    <scope>NUCLEOTIDE SEQUENCE</scope>
    <source>
        <strain evidence="2">SUZIE</strain>
        <tissue evidence="2">Muscle</tissue>
    </source>
</reference>
<dbReference type="InterPro" id="IPR013783">
    <property type="entry name" value="Ig-like_fold"/>
</dbReference>
<organism evidence="2 3">
    <name type="scientific">Sciurus carolinensis</name>
    <name type="common">Eastern gray squirrel</name>
    <dbReference type="NCBI Taxonomy" id="30640"/>
    <lineage>
        <taxon>Eukaryota</taxon>
        <taxon>Metazoa</taxon>
        <taxon>Chordata</taxon>
        <taxon>Craniata</taxon>
        <taxon>Vertebrata</taxon>
        <taxon>Euteleostomi</taxon>
        <taxon>Mammalia</taxon>
        <taxon>Eutheria</taxon>
        <taxon>Euarchontoglires</taxon>
        <taxon>Glires</taxon>
        <taxon>Rodentia</taxon>
        <taxon>Sciuromorpha</taxon>
        <taxon>Sciuridae</taxon>
        <taxon>Sciurinae</taxon>
        <taxon>Sciurini</taxon>
        <taxon>Sciurus</taxon>
    </lineage>
</organism>
<dbReference type="InterPro" id="IPR054089">
    <property type="entry name" value="Cep192-like_D3"/>
</dbReference>
<dbReference type="GO" id="GO:0097729">
    <property type="term" value="C:9+2 motile cilium"/>
    <property type="evidence" value="ECO:0007669"/>
    <property type="project" value="TreeGrafter"/>
</dbReference>
<dbReference type="Proteomes" id="UP001166674">
    <property type="component" value="Unassembled WGS sequence"/>
</dbReference>
<dbReference type="PANTHER" id="PTHR46500:SF1">
    <property type="entry name" value="CILIA- AND FLAGELLA-ASSOCIATED PROTEIN 221"/>
    <property type="match status" value="1"/>
</dbReference>
<protein>
    <submittedName>
        <fullName evidence="2">Cilia- and flagella-associated protein 221</fullName>
    </submittedName>
</protein>
<keyword evidence="3" id="KW-1185">Reference proteome</keyword>
<dbReference type="GO" id="GO:0044458">
    <property type="term" value="P:motile cilium assembly"/>
    <property type="evidence" value="ECO:0007669"/>
    <property type="project" value="TreeGrafter"/>
</dbReference>
<dbReference type="InterPro" id="IPR029676">
    <property type="entry name" value="CFAP221"/>
</dbReference>
<keyword evidence="2" id="KW-0282">Flagellum</keyword>
<evidence type="ECO:0000313" key="3">
    <source>
        <dbReference type="Proteomes" id="UP001166674"/>
    </source>
</evidence>